<dbReference type="PANTHER" id="PTHR43382:SF3">
    <property type="entry name" value="PROLINE--TRNA LIGASE, CHLOROPLASTIC_MITOCHONDRIAL"/>
    <property type="match status" value="1"/>
</dbReference>
<reference evidence="11" key="1">
    <citation type="journal article" date="2018" name="Algal Res.">
        <title>Characterization of plant carbon substrate utilization by Auxenochlorella protothecoides.</title>
        <authorList>
            <person name="Vogler B.W."/>
            <person name="Starkenburg S.R."/>
            <person name="Sudasinghe N."/>
            <person name="Schambach J.Y."/>
            <person name="Rollin J.A."/>
            <person name="Pattathil S."/>
            <person name="Barry A.N."/>
        </authorList>
    </citation>
    <scope>NUCLEOTIDE SEQUENCE [LARGE SCALE GENOMIC DNA]</scope>
    <source>
        <strain evidence="11">UTEX 25</strain>
    </source>
</reference>
<dbReference type="PROSITE" id="PS50862">
    <property type="entry name" value="AA_TRNA_LIGASE_II"/>
    <property type="match status" value="1"/>
</dbReference>
<evidence type="ECO:0000313" key="10">
    <source>
        <dbReference type="EMBL" id="RMZ52039.1"/>
    </source>
</evidence>
<dbReference type="EMBL" id="QOKY01000215">
    <property type="protein sequence ID" value="RMZ52039.1"/>
    <property type="molecule type" value="Genomic_DNA"/>
</dbReference>
<dbReference type="GO" id="GO:0017101">
    <property type="term" value="C:aminoacyl-tRNA synthetase multienzyme complex"/>
    <property type="evidence" value="ECO:0007669"/>
    <property type="project" value="TreeGrafter"/>
</dbReference>
<dbReference type="SUPFAM" id="SSF55681">
    <property type="entry name" value="Class II aaRS and biotin synthetases"/>
    <property type="match status" value="1"/>
</dbReference>
<keyword evidence="6" id="KW-0030">Aminoacyl-tRNA synthetase</keyword>
<dbReference type="PANTHER" id="PTHR43382">
    <property type="entry name" value="PROLYL-TRNA SYNTHETASE"/>
    <property type="match status" value="1"/>
</dbReference>
<dbReference type="Pfam" id="PF09180">
    <property type="entry name" value="ProRS-C_1"/>
    <property type="match status" value="1"/>
</dbReference>
<evidence type="ECO:0000313" key="11">
    <source>
        <dbReference type="Proteomes" id="UP000279271"/>
    </source>
</evidence>
<dbReference type="EC" id="6.1.1.15" evidence="1"/>
<dbReference type="InterPro" id="IPR036621">
    <property type="entry name" value="Anticodon-bd_dom_sf"/>
</dbReference>
<dbReference type="Gene3D" id="3.40.50.800">
    <property type="entry name" value="Anticodon-binding domain"/>
    <property type="match status" value="1"/>
</dbReference>
<dbReference type="InterPro" id="IPR004154">
    <property type="entry name" value="Anticodon-bd"/>
</dbReference>
<dbReference type="InterPro" id="IPR002314">
    <property type="entry name" value="aa-tRNA-synt_IIb"/>
</dbReference>
<proteinExistence type="inferred from homology"/>
<dbReference type="Gene3D" id="3.30.930.10">
    <property type="entry name" value="Bira Bifunctional Protein, Domain 2"/>
    <property type="match status" value="1"/>
</dbReference>
<dbReference type="SUPFAM" id="SSF52954">
    <property type="entry name" value="Class II aaRS ABD-related"/>
    <property type="match status" value="1"/>
</dbReference>
<dbReference type="GO" id="GO:0006433">
    <property type="term" value="P:prolyl-tRNA aminoacylation"/>
    <property type="evidence" value="ECO:0007669"/>
    <property type="project" value="InterPro"/>
</dbReference>
<dbReference type="Proteomes" id="UP000279271">
    <property type="component" value="Unassembled WGS sequence"/>
</dbReference>
<dbReference type="SUPFAM" id="SSF64586">
    <property type="entry name" value="C-terminal domain of ProRS"/>
    <property type="match status" value="1"/>
</dbReference>
<evidence type="ECO:0000256" key="3">
    <source>
        <dbReference type="ARBA" id="ARBA00022741"/>
    </source>
</evidence>
<dbReference type="AlphaFoldDB" id="A0A3M7KQB2"/>
<evidence type="ECO:0000256" key="2">
    <source>
        <dbReference type="ARBA" id="ARBA00022598"/>
    </source>
</evidence>
<dbReference type="InterPro" id="IPR004499">
    <property type="entry name" value="Pro-tRNA-ligase_IIa_arc-type"/>
</dbReference>
<dbReference type="InterPro" id="IPR006195">
    <property type="entry name" value="aa-tRNA-synth_II"/>
</dbReference>
<feature type="domain" description="Aminoacyl-transfer RNA synthetases class-II family profile" evidence="9">
    <location>
        <begin position="1"/>
        <end position="246"/>
    </location>
</feature>
<keyword evidence="3" id="KW-0547">Nucleotide-binding</keyword>
<protein>
    <recommendedName>
        <fullName evidence="1">proline--tRNA ligase</fullName>
        <ecNumber evidence="1">6.1.1.15</ecNumber>
    </recommendedName>
    <alternativeName>
        <fullName evidence="7">Prolyl-tRNA synthetase</fullName>
    </alternativeName>
</protein>
<dbReference type="HAMAP" id="MF_01571">
    <property type="entry name" value="Pro_tRNA_synth_type3"/>
    <property type="match status" value="1"/>
</dbReference>
<organism evidence="10 11">
    <name type="scientific">Auxenochlorella protothecoides</name>
    <name type="common">Green microalga</name>
    <name type="synonym">Chlorella protothecoides</name>
    <dbReference type="NCBI Taxonomy" id="3075"/>
    <lineage>
        <taxon>Eukaryota</taxon>
        <taxon>Viridiplantae</taxon>
        <taxon>Chlorophyta</taxon>
        <taxon>core chlorophytes</taxon>
        <taxon>Trebouxiophyceae</taxon>
        <taxon>Chlorellales</taxon>
        <taxon>Chlorellaceae</taxon>
        <taxon>Auxenochlorella</taxon>
    </lineage>
</organism>
<accession>A0A3M7KQB2</accession>
<gene>
    <name evidence="10" type="ORF">APUTEX25_001233</name>
</gene>
<dbReference type="FunFam" id="3.30.930.10:FF:000037">
    <property type="entry name" value="Proline--tRNA ligase"/>
    <property type="match status" value="1"/>
</dbReference>
<dbReference type="GO" id="GO:0005524">
    <property type="term" value="F:ATP binding"/>
    <property type="evidence" value="ECO:0007669"/>
    <property type="project" value="UniProtKB-KW"/>
</dbReference>
<dbReference type="InterPro" id="IPR033721">
    <property type="entry name" value="ProRS_core_arch_euk"/>
</dbReference>
<dbReference type="InterPro" id="IPR045864">
    <property type="entry name" value="aa-tRNA-synth_II/BPL/LPL"/>
</dbReference>
<evidence type="ECO:0000256" key="1">
    <source>
        <dbReference type="ARBA" id="ARBA00012831"/>
    </source>
</evidence>
<dbReference type="GO" id="GO:0004827">
    <property type="term" value="F:proline-tRNA ligase activity"/>
    <property type="evidence" value="ECO:0007669"/>
    <property type="project" value="UniProtKB-EC"/>
</dbReference>
<dbReference type="SMART" id="SM00946">
    <property type="entry name" value="ProRS-C_1"/>
    <property type="match status" value="1"/>
</dbReference>
<dbReference type="InterPro" id="IPR002316">
    <property type="entry name" value="Pro-tRNA-ligase_IIa"/>
</dbReference>
<dbReference type="GO" id="GO:0005737">
    <property type="term" value="C:cytoplasm"/>
    <property type="evidence" value="ECO:0007669"/>
    <property type="project" value="InterPro"/>
</dbReference>
<comment type="caution">
    <text evidence="10">The sequence shown here is derived from an EMBL/GenBank/DDBJ whole genome shotgun (WGS) entry which is preliminary data.</text>
</comment>
<comment type="catalytic activity">
    <reaction evidence="8">
        <text>tRNA(Pro) + L-proline + ATP = L-prolyl-tRNA(Pro) + AMP + diphosphate</text>
        <dbReference type="Rhea" id="RHEA:14305"/>
        <dbReference type="Rhea" id="RHEA-COMP:9700"/>
        <dbReference type="Rhea" id="RHEA-COMP:9702"/>
        <dbReference type="ChEBI" id="CHEBI:30616"/>
        <dbReference type="ChEBI" id="CHEBI:33019"/>
        <dbReference type="ChEBI" id="CHEBI:60039"/>
        <dbReference type="ChEBI" id="CHEBI:78442"/>
        <dbReference type="ChEBI" id="CHEBI:78532"/>
        <dbReference type="ChEBI" id="CHEBI:456215"/>
        <dbReference type="EC" id="6.1.1.15"/>
    </reaction>
</comment>
<evidence type="ECO:0000256" key="4">
    <source>
        <dbReference type="ARBA" id="ARBA00022840"/>
    </source>
</evidence>
<keyword evidence="4" id="KW-0067">ATP-binding</keyword>
<dbReference type="CDD" id="cd00778">
    <property type="entry name" value="ProRS_core_arch_euk"/>
    <property type="match status" value="1"/>
</dbReference>
<evidence type="ECO:0000256" key="7">
    <source>
        <dbReference type="ARBA" id="ARBA00029731"/>
    </source>
</evidence>
<dbReference type="InterPro" id="IPR016061">
    <property type="entry name" value="Pro-tRNA_ligase_II_C"/>
</dbReference>
<sequence>MVIRPYGYALWERLQSWLDAALKEHGVQNAYFPQLIPMSFFEREAEHVEGFAPELAIVTRGGGKELEEPLALRPTSETIINSMFAKWVQSHRDLPMRLNQWANVHRWEMRTRPFVRTLEFLWQEGHTAHATPEEARAEAMAMLEVYREFAVTQAAMPVIAGRKSRIEQFAGANATFTIEAMMRDGRALQAGTTHDLGDNFSRAFGTQFSDAGGRLRHAHQASFGMSTRMVGGVVMSHGDDTGLRLPPRMAPLQVVLVPVAARGAAAAAVLAAVDAALVALRATGVRAQADVGTEKSPGWKFSHWEMKGVPLRIEIGPRDVASGTCAIARRDRPGKEGKEFGVPLAPELLVQEVLKRLDEVQAELLERATRFRDEHILDVSSHSQFLEVIEQGKWARGWWAGSDEQEVALKEESGATLRCFPLEQPGGGGTCFLTGKPADQVALFAKAY</sequence>
<dbReference type="PRINTS" id="PR01046">
    <property type="entry name" value="TRNASYNTHPRO"/>
</dbReference>
<dbReference type="NCBIfam" id="TIGR00408">
    <property type="entry name" value="proS_fam_I"/>
    <property type="match status" value="1"/>
</dbReference>
<dbReference type="Gene3D" id="3.30.110.30">
    <property type="entry name" value="C-terminal domain of ProRS"/>
    <property type="match status" value="1"/>
</dbReference>
<dbReference type="Pfam" id="PF03129">
    <property type="entry name" value="HGTP_anticodon"/>
    <property type="match status" value="1"/>
</dbReference>
<name>A0A3M7KQB2_AUXPR</name>
<dbReference type="InterPro" id="IPR017449">
    <property type="entry name" value="Pro-tRNA_synth_II"/>
</dbReference>
<evidence type="ECO:0000256" key="8">
    <source>
        <dbReference type="ARBA" id="ARBA00047671"/>
    </source>
</evidence>
<keyword evidence="5" id="KW-0648">Protein biosynthesis</keyword>
<keyword evidence="2" id="KW-0436">Ligase</keyword>
<evidence type="ECO:0000256" key="6">
    <source>
        <dbReference type="ARBA" id="ARBA00023146"/>
    </source>
</evidence>
<evidence type="ECO:0000256" key="5">
    <source>
        <dbReference type="ARBA" id="ARBA00022917"/>
    </source>
</evidence>
<dbReference type="Pfam" id="PF00587">
    <property type="entry name" value="tRNA-synt_2b"/>
    <property type="match status" value="1"/>
</dbReference>
<evidence type="ECO:0000259" key="9">
    <source>
        <dbReference type="PROSITE" id="PS50862"/>
    </source>
</evidence>